<dbReference type="EMBL" id="ML735275">
    <property type="protein sequence ID" value="KAE8388638.1"/>
    <property type="molecule type" value="Genomic_DNA"/>
</dbReference>
<gene>
    <name evidence="1" type="ORF">BDV23DRAFT_158485</name>
</gene>
<protein>
    <submittedName>
        <fullName evidence="1">Uncharacterized protein</fullName>
    </submittedName>
</protein>
<evidence type="ECO:0000313" key="1">
    <source>
        <dbReference type="EMBL" id="KAE8388638.1"/>
    </source>
</evidence>
<name>A0A5N7C441_PETAA</name>
<dbReference type="AlphaFoldDB" id="A0A5N7C441"/>
<accession>A0A5N7C441</accession>
<reference evidence="1" key="1">
    <citation type="submission" date="2019-04" db="EMBL/GenBank/DDBJ databases">
        <title>Friends and foes A comparative genomics studyof 23 Aspergillus species from section Flavi.</title>
        <authorList>
            <consortium name="DOE Joint Genome Institute"/>
            <person name="Kjaerbolling I."/>
            <person name="Vesth T."/>
            <person name="Frisvad J.C."/>
            <person name="Nybo J.L."/>
            <person name="Theobald S."/>
            <person name="Kildgaard S."/>
            <person name="Isbrandt T."/>
            <person name="Kuo A."/>
            <person name="Sato A."/>
            <person name="Lyhne E.K."/>
            <person name="Kogle M.E."/>
            <person name="Wiebenga A."/>
            <person name="Kun R.S."/>
            <person name="Lubbers R.J."/>
            <person name="Makela M.R."/>
            <person name="Barry K."/>
            <person name="Chovatia M."/>
            <person name="Clum A."/>
            <person name="Daum C."/>
            <person name="Haridas S."/>
            <person name="He G."/>
            <person name="LaButti K."/>
            <person name="Lipzen A."/>
            <person name="Mondo S."/>
            <person name="Riley R."/>
            <person name="Salamov A."/>
            <person name="Simmons B.A."/>
            <person name="Magnuson J.K."/>
            <person name="Henrissat B."/>
            <person name="Mortensen U.H."/>
            <person name="Larsen T.O."/>
            <person name="Devries R.P."/>
            <person name="Grigoriev I.V."/>
            <person name="Machida M."/>
            <person name="Baker S.E."/>
            <person name="Andersen M.R."/>
        </authorList>
    </citation>
    <scope>NUCLEOTIDE SEQUENCE [LARGE SCALE GENOMIC DNA]</scope>
    <source>
        <strain evidence="1">IBT 14317</strain>
    </source>
</reference>
<organism evidence="1">
    <name type="scientific">Petromyces alliaceus</name>
    <name type="common">Aspergillus alliaceus</name>
    <dbReference type="NCBI Taxonomy" id="209559"/>
    <lineage>
        <taxon>Eukaryota</taxon>
        <taxon>Fungi</taxon>
        <taxon>Dikarya</taxon>
        <taxon>Ascomycota</taxon>
        <taxon>Pezizomycotina</taxon>
        <taxon>Eurotiomycetes</taxon>
        <taxon>Eurotiomycetidae</taxon>
        <taxon>Eurotiales</taxon>
        <taxon>Aspergillaceae</taxon>
        <taxon>Aspergillus</taxon>
        <taxon>Aspergillus subgen. Circumdati</taxon>
    </lineage>
</organism>
<sequence length="63" mass="7298">MISCSGNCERVISVLSLTLFSLIERVIGQLSCFFFINLYYPYQIYVKVCLCLRTLMHLDMHAS</sequence>
<dbReference type="Proteomes" id="UP000326877">
    <property type="component" value="Unassembled WGS sequence"/>
</dbReference>
<proteinExistence type="predicted"/>